<sequence length="213" mass="24503">MLKKKNIGSKIKVSEYSSIYLFMFVLFLIGVIFGAVIVNSMSFIQKQDLYFYLHQFFGQVQEGSLLHEQDLFQSSFFYHFKYILLIFILGLSIIGIPIIWIFIFMKGIVIGFSVGFLVNQIGWFGLLMASASIAPQNIFVIPAYLIAGSFAMIFSLHLIRRLFVTKTYHQPIRKHFVQYSSVFLVVLVITLVASIVETFLSPHTMRLVVNWAF</sequence>
<keyword evidence="1 2" id="KW-0812">Transmembrane</keyword>
<organism evidence="3 4">
    <name type="scientific">Salirhabdus euzebyi</name>
    <dbReference type="NCBI Taxonomy" id="394506"/>
    <lineage>
        <taxon>Bacteria</taxon>
        <taxon>Bacillati</taxon>
        <taxon>Bacillota</taxon>
        <taxon>Bacilli</taxon>
        <taxon>Bacillales</taxon>
        <taxon>Bacillaceae</taxon>
        <taxon>Salirhabdus</taxon>
    </lineage>
</organism>
<dbReference type="GO" id="GO:0030435">
    <property type="term" value="P:sporulation resulting in formation of a cellular spore"/>
    <property type="evidence" value="ECO:0007669"/>
    <property type="project" value="UniProtKB-KW"/>
</dbReference>
<proteinExistence type="predicted"/>
<dbReference type="InterPro" id="IPR014196">
    <property type="entry name" value="SpoIIM"/>
</dbReference>
<keyword evidence="1" id="KW-1003">Cell membrane</keyword>
<keyword evidence="1 2" id="KW-0472">Membrane</keyword>
<dbReference type="AlphaFoldDB" id="A0A841QAB5"/>
<feature type="transmembrane region" description="Helical" evidence="2">
    <location>
        <begin position="20"/>
        <end position="44"/>
    </location>
</feature>
<comment type="subunit">
    <text evidence="1">Component of the MPD complex composed of SpoIIM, SpoIIP and SpoIID.</text>
</comment>
<dbReference type="Pfam" id="PF01944">
    <property type="entry name" value="SpoIIM"/>
    <property type="match status" value="1"/>
</dbReference>
<accession>A0A841QAB5</accession>
<keyword evidence="4" id="KW-1185">Reference proteome</keyword>
<dbReference type="PIRSF" id="PIRSF038973">
    <property type="entry name" value="SpoIIM"/>
    <property type="match status" value="1"/>
</dbReference>
<evidence type="ECO:0000256" key="1">
    <source>
        <dbReference type="PIRNR" id="PIRNR038973"/>
    </source>
</evidence>
<feature type="transmembrane region" description="Helical" evidence="2">
    <location>
        <begin position="110"/>
        <end position="133"/>
    </location>
</feature>
<feature type="transmembrane region" description="Helical" evidence="2">
    <location>
        <begin position="139"/>
        <end position="159"/>
    </location>
</feature>
<keyword evidence="1" id="KW-0749">Sporulation</keyword>
<dbReference type="EMBL" id="JACHGH010000018">
    <property type="protein sequence ID" value="MBB6455315.1"/>
    <property type="molecule type" value="Genomic_DNA"/>
</dbReference>
<dbReference type="RefSeq" id="WP_174497787.1">
    <property type="nucleotide sequence ID" value="NZ_CADDWK010000019.1"/>
</dbReference>
<dbReference type="GO" id="GO:0005886">
    <property type="term" value="C:plasma membrane"/>
    <property type="evidence" value="ECO:0007669"/>
    <property type="project" value="UniProtKB-SubCell"/>
</dbReference>
<evidence type="ECO:0000313" key="4">
    <source>
        <dbReference type="Proteomes" id="UP000581688"/>
    </source>
</evidence>
<evidence type="ECO:0000256" key="2">
    <source>
        <dbReference type="SAM" id="Phobius"/>
    </source>
</evidence>
<reference evidence="3 4" key="1">
    <citation type="submission" date="2020-08" db="EMBL/GenBank/DDBJ databases">
        <title>Genomic Encyclopedia of Type Strains, Phase IV (KMG-IV): sequencing the most valuable type-strain genomes for metagenomic binning, comparative biology and taxonomic classification.</title>
        <authorList>
            <person name="Goeker M."/>
        </authorList>
    </citation>
    <scope>NUCLEOTIDE SEQUENCE [LARGE SCALE GENOMIC DNA]</scope>
    <source>
        <strain evidence="3 4">DSM 19612</strain>
    </source>
</reference>
<dbReference type="NCBIfam" id="TIGR02831">
    <property type="entry name" value="spo_II_M"/>
    <property type="match status" value="1"/>
</dbReference>
<keyword evidence="2" id="KW-1133">Transmembrane helix</keyword>
<protein>
    <recommendedName>
        <fullName evidence="1">Stage II sporulation protein M</fullName>
    </recommendedName>
</protein>
<comment type="function">
    <text evidence="1">Required for complete septum migration and engulfment of the forespore compartment during sporulation. Required for stabilizing and recruiting of SpoIIP to the septal membrane.</text>
</comment>
<comment type="subcellular location">
    <subcellularLocation>
        <location evidence="1">Cell membrane</location>
        <topology evidence="1">Multi-pass membrane protein</topology>
    </subcellularLocation>
    <text evidence="1">Localizes to the sporulation septum and to the second division site within the mother cell. Before the start of engulfment localizes to the septal midpoint, then spreads throughout the septum prior to becoming enriched at the leading edge of the engulfing membrane, where it remains until the completion of membrane migration. Some remain partially trapped at the septum during engulfment and upon completion of engulfment become dispersed in the outer forespore membrane. Localization of the MPD complex to the septal membrane is dependent on SpoIIB.</text>
</comment>
<dbReference type="Proteomes" id="UP000581688">
    <property type="component" value="Unassembled WGS sequence"/>
</dbReference>
<feature type="transmembrane region" description="Helical" evidence="2">
    <location>
        <begin position="82"/>
        <end position="103"/>
    </location>
</feature>
<name>A0A841QAB5_9BACI</name>
<dbReference type="InterPro" id="IPR002798">
    <property type="entry name" value="SpoIIM-like"/>
</dbReference>
<comment type="caution">
    <text evidence="3">The sequence shown here is derived from an EMBL/GenBank/DDBJ whole genome shotgun (WGS) entry which is preliminary data.</text>
</comment>
<evidence type="ECO:0000313" key="3">
    <source>
        <dbReference type="EMBL" id="MBB6455315.1"/>
    </source>
</evidence>
<feature type="transmembrane region" description="Helical" evidence="2">
    <location>
        <begin position="179"/>
        <end position="200"/>
    </location>
</feature>
<gene>
    <name evidence="3" type="ORF">HNQ94_003815</name>
</gene>